<evidence type="ECO:0000313" key="6">
    <source>
        <dbReference type="Proteomes" id="UP000828390"/>
    </source>
</evidence>
<dbReference type="Proteomes" id="UP000828390">
    <property type="component" value="Unassembled WGS sequence"/>
</dbReference>
<accession>A0A9D4J552</accession>
<dbReference type="Pfam" id="PF00386">
    <property type="entry name" value="C1q"/>
    <property type="match status" value="1"/>
</dbReference>
<name>A0A9D4J552_DREPO</name>
<dbReference type="SMART" id="SM00110">
    <property type="entry name" value="C1Q"/>
    <property type="match status" value="1"/>
</dbReference>
<dbReference type="InterPro" id="IPR001073">
    <property type="entry name" value="C1q_dom"/>
</dbReference>
<dbReference type="PANTHER" id="PTHR22923:SF116">
    <property type="entry name" value="C1Q DOMAIN-CONTAINING PROTEIN"/>
    <property type="match status" value="1"/>
</dbReference>
<reference evidence="5" key="2">
    <citation type="submission" date="2020-11" db="EMBL/GenBank/DDBJ databases">
        <authorList>
            <person name="McCartney M.A."/>
            <person name="Auch B."/>
            <person name="Kono T."/>
            <person name="Mallez S."/>
            <person name="Becker A."/>
            <person name="Gohl D.M."/>
            <person name="Silverstein K.A.T."/>
            <person name="Koren S."/>
            <person name="Bechman K.B."/>
            <person name="Herman A."/>
            <person name="Abrahante J.E."/>
            <person name="Garbe J."/>
        </authorList>
    </citation>
    <scope>NUCLEOTIDE SEQUENCE</scope>
    <source>
        <strain evidence="5">Duluth1</strain>
        <tissue evidence="5">Whole animal</tissue>
    </source>
</reference>
<evidence type="ECO:0000256" key="2">
    <source>
        <dbReference type="ARBA" id="ARBA00022525"/>
    </source>
</evidence>
<evidence type="ECO:0000256" key="1">
    <source>
        <dbReference type="ARBA" id="ARBA00004613"/>
    </source>
</evidence>
<sequence length="193" mass="21127">MESAMSDFINNSSNNINSTLATSVGTMVKAASDIKANATVAVQQLVKEIHLLKDQLKVLTIYFRARITNSKTYLSYNQDVVFPSVEVNEGQVYDSSTGKSTASVSGMYQFSAQYCVYGTTYAYLEIVHQGKTLQRSSHSDYPAGGFANYPCVTMQVSSSVAMGHQVWVRSTGSTTLYADSQRYTSFSGTLIHL</sequence>
<gene>
    <name evidence="5" type="ORF">DPMN_152418</name>
</gene>
<proteinExistence type="predicted"/>
<dbReference type="SUPFAM" id="SSF49842">
    <property type="entry name" value="TNF-like"/>
    <property type="match status" value="1"/>
</dbReference>
<dbReference type="InterPro" id="IPR050822">
    <property type="entry name" value="Cerebellin_Synaptic_Org"/>
</dbReference>
<feature type="domain" description="C1q" evidence="4">
    <location>
        <begin position="56"/>
        <end position="193"/>
    </location>
</feature>
<dbReference type="OrthoDB" id="6075430at2759"/>
<protein>
    <recommendedName>
        <fullName evidence="4">C1q domain-containing protein</fullName>
    </recommendedName>
</protein>
<dbReference type="PRINTS" id="PR00007">
    <property type="entry name" value="COMPLEMNTC1Q"/>
</dbReference>
<keyword evidence="3" id="KW-0732">Signal</keyword>
<dbReference type="PANTHER" id="PTHR22923">
    <property type="entry name" value="CEREBELLIN-RELATED"/>
    <property type="match status" value="1"/>
</dbReference>
<reference evidence="5" key="1">
    <citation type="journal article" date="2019" name="bioRxiv">
        <title>The Genome of the Zebra Mussel, Dreissena polymorpha: A Resource for Invasive Species Research.</title>
        <authorList>
            <person name="McCartney M.A."/>
            <person name="Auch B."/>
            <person name="Kono T."/>
            <person name="Mallez S."/>
            <person name="Zhang Y."/>
            <person name="Obille A."/>
            <person name="Becker A."/>
            <person name="Abrahante J.E."/>
            <person name="Garbe J."/>
            <person name="Badalamenti J.P."/>
            <person name="Herman A."/>
            <person name="Mangelson H."/>
            <person name="Liachko I."/>
            <person name="Sullivan S."/>
            <person name="Sone E.D."/>
            <person name="Koren S."/>
            <person name="Silverstein K.A.T."/>
            <person name="Beckman K.B."/>
            <person name="Gohl D.M."/>
        </authorList>
    </citation>
    <scope>NUCLEOTIDE SEQUENCE</scope>
    <source>
        <strain evidence="5">Duluth1</strain>
        <tissue evidence="5">Whole animal</tissue>
    </source>
</reference>
<organism evidence="5 6">
    <name type="scientific">Dreissena polymorpha</name>
    <name type="common">Zebra mussel</name>
    <name type="synonym">Mytilus polymorpha</name>
    <dbReference type="NCBI Taxonomy" id="45954"/>
    <lineage>
        <taxon>Eukaryota</taxon>
        <taxon>Metazoa</taxon>
        <taxon>Spiralia</taxon>
        <taxon>Lophotrochozoa</taxon>
        <taxon>Mollusca</taxon>
        <taxon>Bivalvia</taxon>
        <taxon>Autobranchia</taxon>
        <taxon>Heteroconchia</taxon>
        <taxon>Euheterodonta</taxon>
        <taxon>Imparidentia</taxon>
        <taxon>Neoheterodontei</taxon>
        <taxon>Myida</taxon>
        <taxon>Dreissenoidea</taxon>
        <taxon>Dreissenidae</taxon>
        <taxon>Dreissena</taxon>
    </lineage>
</organism>
<dbReference type="Gene3D" id="2.60.120.40">
    <property type="match status" value="1"/>
</dbReference>
<dbReference type="AlphaFoldDB" id="A0A9D4J552"/>
<comment type="caution">
    <text evidence="5">The sequence shown here is derived from an EMBL/GenBank/DDBJ whole genome shotgun (WGS) entry which is preliminary data.</text>
</comment>
<evidence type="ECO:0000259" key="4">
    <source>
        <dbReference type="PROSITE" id="PS50871"/>
    </source>
</evidence>
<dbReference type="PROSITE" id="PS50871">
    <property type="entry name" value="C1Q"/>
    <property type="match status" value="1"/>
</dbReference>
<dbReference type="EMBL" id="JAIWYP010000007">
    <property type="protein sequence ID" value="KAH3798815.1"/>
    <property type="molecule type" value="Genomic_DNA"/>
</dbReference>
<dbReference type="GO" id="GO:0005576">
    <property type="term" value="C:extracellular region"/>
    <property type="evidence" value="ECO:0007669"/>
    <property type="project" value="UniProtKB-SubCell"/>
</dbReference>
<evidence type="ECO:0000313" key="5">
    <source>
        <dbReference type="EMBL" id="KAH3798815.1"/>
    </source>
</evidence>
<dbReference type="InterPro" id="IPR008983">
    <property type="entry name" value="Tumour_necrosis_fac-like_dom"/>
</dbReference>
<keyword evidence="6" id="KW-1185">Reference proteome</keyword>
<comment type="subcellular location">
    <subcellularLocation>
        <location evidence="1">Secreted</location>
    </subcellularLocation>
</comment>
<evidence type="ECO:0000256" key="3">
    <source>
        <dbReference type="ARBA" id="ARBA00022729"/>
    </source>
</evidence>
<keyword evidence="2" id="KW-0964">Secreted</keyword>